<dbReference type="EMBL" id="AHGT01000040">
    <property type="protein sequence ID" value="ESU36754.1"/>
    <property type="molecule type" value="Genomic_DNA"/>
</dbReference>
<reference evidence="3 4" key="2">
    <citation type="journal article" date="2013" name="Genome Biol. Evol.">
        <title>Genome sequencing of Giardia lamblia genotypes A2 and B isolates (DH and GS) and comparative analysis with the genomes of genotypes A1 and E (WB and Pig).</title>
        <authorList>
            <person name="Adam R.D."/>
            <person name="Dahlstrom E.W."/>
            <person name="Martens C.A."/>
            <person name="Bruno D.P."/>
            <person name="Barbian K.D."/>
            <person name="Ricklefs S.M."/>
            <person name="Hernandez M.M."/>
            <person name="Narla N.P."/>
            <person name="Patel R.B."/>
            <person name="Porcella S.F."/>
            <person name="Nash T.E."/>
        </authorList>
    </citation>
    <scope>NUCLEOTIDE SEQUENCE [LARGE SCALE GENOMIC DNA]</scope>
    <source>
        <strain evidence="3 4">DH</strain>
    </source>
</reference>
<keyword evidence="1" id="KW-0175">Coiled coil</keyword>
<reference evidence="4" key="1">
    <citation type="submission" date="2012-02" db="EMBL/GenBank/DDBJ databases">
        <title>Genome sequencing of Giardia lamblia Genotypes A2 and B isolates (DH and GS) and comparative analysis with the genomes of Genotypes A1 and E (WB and Pig).</title>
        <authorList>
            <person name="Adam R."/>
            <person name="Dahlstrom E."/>
            <person name="Martens C."/>
            <person name="Bruno D."/>
            <person name="Barbian K."/>
            <person name="Porcella S.F."/>
            <person name="Nash T."/>
        </authorList>
    </citation>
    <scope>NUCLEOTIDE SEQUENCE</scope>
    <source>
        <strain evidence="4">DH</strain>
    </source>
</reference>
<dbReference type="VEuPathDB" id="GiardiaDB:DHA2_152943"/>
<name>V6TDL9_GIAIN</name>
<feature type="coiled-coil region" evidence="1">
    <location>
        <begin position="406"/>
        <end position="440"/>
    </location>
</feature>
<protein>
    <submittedName>
        <fullName evidence="3">Uncharacterized protein</fullName>
    </submittedName>
</protein>
<gene>
    <name evidence="3" type="ORF">DHA2_152943</name>
</gene>
<proteinExistence type="predicted"/>
<dbReference type="VEuPathDB" id="GiardiaDB:GL50581_205"/>
<dbReference type="AlphaFoldDB" id="V6TDL9"/>
<feature type="region of interest" description="Disordered" evidence="2">
    <location>
        <begin position="358"/>
        <end position="396"/>
    </location>
</feature>
<evidence type="ECO:0000256" key="2">
    <source>
        <dbReference type="SAM" id="MobiDB-lite"/>
    </source>
</evidence>
<feature type="compositionally biased region" description="Polar residues" evidence="2">
    <location>
        <begin position="358"/>
        <end position="370"/>
    </location>
</feature>
<dbReference type="VEuPathDB" id="GiardiaDB:GL50803_009090"/>
<accession>V6TDL9</accession>
<sequence>MFSLNGQLYALNRGCTRVLKMSSTGTWEHTPAIVPSRLANVDRETCVFTWTHESISPDLARDRAASTAYLYQLSQGSLFLIDSTLSFKAIGSGPVGHQGVIAATHSHIYIILMEATVASAPGRSRVYVFELETHIFSSTDIDINGVPLFAHSFEGTILLLVLRRKSTHSELGILKLLKKGNKITVNELIVDDAVCDAYHMTVIFQNRYILSFFQASGRELVRVYDSISGVFIMFPSNIRPALFTDVTGVVHKKLCRIIMRTGSIDLPEEIVDILYRINACKTESSSTIPIPQAEFHPNGAQPSTPRALFTKNPLSSLNGSLQVSNIPLIEGTLSRTLTRRSSSSQRAATPTMNYTLTTLSPARGSNTKTQKASRSVSANASSNTAPVGPQNKPGAHCNQEIVPLGVKALQSEMALLKGRNIQLEQELHKTRSEVLELKAQVFYLTDIVESLKQRVPRTAYG</sequence>
<evidence type="ECO:0000256" key="1">
    <source>
        <dbReference type="SAM" id="Coils"/>
    </source>
</evidence>
<dbReference type="Proteomes" id="UP000018320">
    <property type="component" value="Unassembled WGS sequence"/>
</dbReference>
<evidence type="ECO:0000313" key="3">
    <source>
        <dbReference type="EMBL" id="ESU36754.1"/>
    </source>
</evidence>
<dbReference type="VEuPathDB" id="GiardiaDB:QR46_2192"/>
<organism evidence="3 4">
    <name type="scientific">Giardia intestinalis</name>
    <name type="common">Giardia lamblia</name>
    <dbReference type="NCBI Taxonomy" id="5741"/>
    <lineage>
        <taxon>Eukaryota</taxon>
        <taxon>Metamonada</taxon>
        <taxon>Diplomonadida</taxon>
        <taxon>Hexamitidae</taxon>
        <taxon>Giardiinae</taxon>
        <taxon>Giardia</taxon>
    </lineage>
</organism>
<feature type="compositionally biased region" description="Low complexity" evidence="2">
    <location>
        <begin position="372"/>
        <end position="385"/>
    </location>
</feature>
<evidence type="ECO:0000313" key="4">
    <source>
        <dbReference type="Proteomes" id="UP000018320"/>
    </source>
</evidence>
<comment type="caution">
    <text evidence="3">The sequence shown here is derived from an EMBL/GenBank/DDBJ whole genome shotgun (WGS) entry which is preliminary data.</text>
</comment>